<keyword evidence="1" id="KW-0812">Transmembrane</keyword>
<feature type="transmembrane region" description="Helical" evidence="1">
    <location>
        <begin position="6"/>
        <end position="30"/>
    </location>
</feature>
<keyword evidence="1" id="KW-0472">Membrane</keyword>
<gene>
    <name evidence="3" type="ORF">GCM10011487_36760</name>
</gene>
<protein>
    <recommendedName>
        <fullName evidence="2">DUF3592 domain-containing protein</fullName>
    </recommendedName>
</protein>
<sequence length="121" mass="13477">MSAELIPIIAFLSGAMVTAILSSLSVSRAVKEQQEILKRGHVAHGRILHIWRPKLRGAFARIYFEFEPTGMDTVRGCHIDRRPAEELRASLPAVGTTVAVRYLPDQPKQAVIARLVSRFTD</sequence>
<proteinExistence type="predicted"/>
<evidence type="ECO:0000313" key="4">
    <source>
        <dbReference type="Proteomes" id="UP000445000"/>
    </source>
</evidence>
<organism evidence="3 4">
    <name type="scientific">Steroidobacter agaridevorans</name>
    <dbReference type="NCBI Taxonomy" id="2695856"/>
    <lineage>
        <taxon>Bacteria</taxon>
        <taxon>Pseudomonadati</taxon>
        <taxon>Pseudomonadota</taxon>
        <taxon>Gammaproteobacteria</taxon>
        <taxon>Steroidobacterales</taxon>
        <taxon>Steroidobacteraceae</taxon>
        <taxon>Steroidobacter</taxon>
    </lineage>
</organism>
<dbReference type="AlphaFoldDB" id="A0A829YGF4"/>
<evidence type="ECO:0000313" key="3">
    <source>
        <dbReference type="EMBL" id="GFE81676.1"/>
    </source>
</evidence>
<keyword evidence="4" id="KW-1185">Reference proteome</keyword>
<feature type="domain" description="DUF3592" evidence="2">
    <location>
        <begin position="53"/>
        <end position="114"/>
    </location>
</feature>
<dbReference type="Pfam" id="PF12158">
    <property type="entry name" value="DUF3592"/>
    <property type="match status" value="1"/>
</dbReference>
<dbReference type="EMBL" id="BLJN01000003">
    <property type="protein sequence ID" value="GFE81676.1"/>
    <property type="molecule type" value="Genomic_DNA"/>
</dbReference>
<evidence type="ECO:0000259" key="2">
    <source>
        <dbReference type="Pfam" id="PF12158"/>
    </source>
</evidence>
<dbReference type="RefSeq" id="WP_161813290.1">
    <property type="nucleotide sequence ID" value="NZ_BLJN01000003.1"/>
</dbReference>
<dbReference type="Proteomes" id="UP000445000">
    <property type="component" value="Unassembled WGS sequence"/>
</dbReference>
<reference evidence="4" key="1">
    <citation type="submission" date="2020-01" db="EMBL/GenBank/DDBJ databases">
        <title>'Steroidobacter agaridevorans' sp. nov., agar-degrading bacteria isolated from rhizosphere soils.</title>
        <authorList>
            <person name="Ikenaga M."/>
            <person name="Kataoka M."/>
            <person name="Murouchi A."/>
            <person name="Katsuragi S."/>
            <person name="Sakai M."/>
        </authorList>
    </citation>
    <scope>NUCLEOTIDE SEQUENCE [LARGE SCALE GENOMIC DNA]</scope>
    <source>
        <strain evidence="4">YU21-B</strain>
    </source>
</reference>
<accession>A0A829YGF4</accession>
<keyword evidence="1" id="KW-1133">Transmembrane helix</keyword>
<evidence type="ECO:0000256" key="1">
    <source>
        <dbReference type="SAM" id="Phobius"/>
    </source>
</evidence>
<dbReference type="InterPro" id="IPR021994">
    <property type="entry name" value="DUF3592"/>
</dbReference>
<comment type="caution">
    <text evidence="3">The sequence shown here is derived from an EMBL/GenBank/DDBJ whole genome shotgun (WGS) entry which is preliminary data.</text>
</comment>
<name>A0A829YGF4_9GAMM</name>